<name>A0ACB6R3W8_9PLEO</name>
<accession>A0ACB6R3W8</accession>
<comment type="caution">
    <text evidence="1">The sequence shown here is derived from an EMBL/GenBank/DDBJ whole genome shotgun (WGS) entry which is preliminary data.</text>
</comment>
<protein>
    <submittedName>
        <fullName evidence="1">Bifunctional solanapyrone synthase</fullName>
    </submittedName>
</protein>
<reference evidence="1" key="1">
    <citation type="journal article" date="2020" name="Stud. Mycol.">
        <title>101 Dothideomycetes genomes: a test case for predicting lifestyles and emergence of pathogens.</title>
        <authorList>
            <person name="Haridas S."/>
            <person name="Albert R."/>
            <person name="Binder M."/>
            <person name="Bloem J."/>
            <person name="Labutti K."/>
            <person name="Salamov A."/>
            <person name="Andreopoulos B."/>
            <person name="Baker S."/>
            <person name="Barry K."/>
            <person name="Bills G."/>
            <person name="Bluhm B."/>
            <person name="Cannon C."/>
            <person name="Castanera R."/>
            <person name="Culley D."/>
            <person name="Daum C."/>
            <person name="Ezra D."/>
            <person name="Gonzalez J."/>
            <person name="Henrissat B."/>
            <person name="Kuo A."/>
            <person name="Liang C."/>
            <person name="Lipzen A."/>
            <person name="Lutzoni F."/>
            <person name="Magnuson J."/>
            <person name="Mondo S."/>
            <person name="Nolan M."/>
            <person name="Ohm R."/>
            <person name="Pangilinan J."/>
            <person name="Park H.-J."/>
            <person name="Ramirez L."/>
            <person name="Alfaro M."/>
            <person name="Sun H."/>
            <person name="Tritt A."/>
            <person name="Yoshinaga Y."/>
            <person name="Zwiers L.-H."/>
            <person name="Turgeon B."/>
            <person name="Goodwin S."/>
            <person name="Spatafora J."/>
            <person name="Crous P."/>
            <person name="Grigoriev I."/>
        </authorList>
    </citation>
    <scope>NUCLEOTIDE SEQUENCE</scope>
    <source>
        <strain evidence="1">ATCC 200398</strain>
    </source>
</reference>
<evidence type="ECO:0000313" key="2">
    <source>
        <dbReference type="Proteomes" id="UP000799755"/>
    </source>
</evidence>
<dbReference type="EMBL" id="MU003501">
    <property type="protein sequence ID" value="KAF2473017.1"/>
    <property type="molecule type" value="Genomic_DNA"/>
</dbReference>
<evidence type="ECO:0000313" key="1">
    <source>
        <dbReference type="EMBL" id="KAF2473017.1"/>
    </source>
</evidence>
<proteinExistence type="predicted"/>
<gene>
    <name evidence="1" type="ORF">BDR25DRAFT_341773</name>
</gene>
<dbReference type="Proteomes" id="UP000799755">
    <property type="component" value="Unassembled WGS sequence"/>
</dbReference>
<keyword evidence="2" id="KW-1185">Reference proteome</keyword>
<organism evidence="1 2">
    <name type="scientific">Lindgomyces ingoldianus</name>
    <dbReference type="NCBI Taxonomy" id="673940"/>
    <lineage>
        <taxon>Eukaryota</taxon>
        <taxon>Fungi</taxon>
        <taxon>Dikarya</taxon>
        <taxon>Ascomycota</taxon>
        <taxon>Pezizomycotina</taxon>
        <taxon>Dothideomycetes</taxon>
        <taxon>Pleosporomycetidae</taxon>
        <taxon>Pleosporales</taxon>
        <taxon>Lindgomycetaceae</taxon>
        <taxon>Lindgomyces</taxon>
    </lineage>
</organism>
<sequence>MRNIFFFPAFLLIVATVPIRSLLTAQQACQNACSLLERYQSNATLFASDGDAYTTQQEAHWKTAWKTPTCIYSPQSIDDVVHAIKILQSTKSKFAVRGGGHSPLSAWANIDNGVLISMRAISDKVYDPATETVRVGFGCTWMEVYQFVELHSRLVVGGRASTVGMGMIMGGGLSHLSNAYGFASDNVVSYELVLANATIVMASADSHQDLFYALKAGANNYGITTHVTLRTYPLSKAWGGTLVYTNEYRDQLMEALTIYQHSGQLDTKSALLAYLGINNNTAYVSLVYLDAVRRPQAFKPFYDIPSVVDTTRFYDKFGDILAEQVDRVVPRWTFGATTFFLDNETYVDAARISQIAAERLSTVNGGTMVLMPQPISKSMIKASRERGENPMIPQDREQMWFCINIGWNFKSDDEAVGSILMDTLDQIDGITKERNLYDPFIFLNDAYHSQNVFRSYGVETLNKMQAIGKRYDPEQMFQHQVPGGFKLYSANRRTP</sequence>